<keyword evidence="2 12" id="KW-0540">Nuclease</keyword>
<feature type="binding site" evidence="12">
    <location>
        <position position="606"/>
    </location>
    <ligand>
        <name>Zn(2+)</name>
        <dbReference type="ChEBI" id="CHEBI:29105"/>
        <label>2</label>
    </ligand>
</feature>
<dbReference type="GO" id="GO:0006353">
    <property type="term" value="P:DNA-templated transcription termination"/>
    <property type="evidence" value="ECO:0007669"/>
    <property type="project" value="UniProtKB-UniRule"/>
</dbReference>
<keyword evidence="10 12" id="KW-0238">DNA-binding</keyword>
<evidence type="ECO:0000259" key="14">
    <source>
        <dbReference type="SMART" id="SM01027"/>
    </source>
</evidence>
<feature type="binding site" evidence="12">
    <location>
        <position position="333"/>
    </location>
    <ligand>
        <name>Zn(2+)</name>
        <dbReference type="ChEBI" id="CHEBI:29105"/>
        <label>1</label>
    </ligand>
</feature>
<organism evidence="15">
    <name type="scientific">Fervidicoccus fontis</name>
    <dbReference type="NCBI Taxonomy" id="683846"/>
    <lineage>
        <taxon>Archaea</taxon>
        <taxon>Thermoproteota</taxon>
        <taxon>Thermoprotei</taxon>
        <taxon>Fervidicoccales</taxon>
        <taxon>Fervidicoccaceae</taxon>
        <taxon>Fervidicoccus</taxon>
    </lineage>
</organism>
<dbReference type="SUPFAM" id="SSF56281">
    <property type="entry name" value="Metallo-hydrolase/oxidoreductase"/>
    <property type="match status" value="1"/>
</dbReference>
<feature type="domain" description="Beta-Casp" evidence="14">
    <location>
        <begin position="423"/>
        <end position="548"/>
    </location>
</feature>
<feature type="binding site" evidence="12">
    <location>
        <position position="250"/>
    </location>
    <ligand>
        <name>Zn(2+)</name>
        <dbReference type="ChEBI" id="CHEBI:29105"/>
        <label>2</label>
    </ligand>
</feature>
<evidence type="ECO:0000256" key="7">
    <source>
        <dbReference type="ARBA" id="ARBA00022839"/>
    </source>
</evidence>
<keyword evidence="4 12" id="KW-0255">Endonuclease</keyword>
<dbReference type="GO" id="GO:0004521">
    <property type="term" value="F:RNA endonuclease activity"/>
    <property type="evidence" value="ECO:0007669"/>
    <property type="project" value="UniProtKB-UniRule"/>
</dbReference>
<comment type="subunit">
    <text evidence="12">Homodimer. Interacts with RNA polymerase (RNAP), interacts with the Spt4-Spt5 complex.</text>
</comment>
<protein>
    <recommendedName>
        <fullName evidence="12">Transcription termination factor FttA</fullName>
        <ecNumber evidence="12">3.1.-.-</ecNumber>
    </recommendedName>
</protein>
<keyword evidence="6 12" id="KW-0862">Zinc</keyword>
<evidence type="ECO:0000256" key="2">
    <source>
        <dbReference type="ARBA" id="ARBA00022722"/>
    </source>
</evidence>
<dbReference type="Pfam" id="PF17214">
    <property type="entry name" value="KH_TffA"/>
    <property type="match status" value="1"/>
</dbReference>
<feature type="binding site" evidence="12">
    <location>
        <position position="246"/>
    </location>
    <ligand>
        <name>Zn(2+)</name>
        <dbReference type="ChEBI" id="CHEBI:29105"/>
        <label>1</label>
    </ligand>
</feature>
<evidence type="ECO:0000259" key="13">
    <source>
        <dbReference type="SMART" id="SM00849"/>
    </source>
</evidence>
<proteinExistence type="inferred from homology"/>
<dbReference type="Pfam" id="PF07521">
    <property type="entry name" value="RMMBL"/>
    <property type="match status" value="1"/>
</dbReference>
<dbReference type="InterPro" id="IPR019975">
    <property type="entry name" value="aCPSF1"/>
</dbReference>
<dbReference type="InterPro" id="IPR011108">
    <property type="entry name" value="RMMBL"/>
</dbReference>
<dbReference type="Gene3D" id="3.40.50.10890">
    <property type="match status" value="1"/>
</dbReference>
<dbReference type="GO" id="GO:0003677">
    <property type="term" value="F:DNA binding"/>
    <property type="evidence" value="ECO:0007669"/>
    <property type="project" value="UniProtKB-KW"/>
</dbReference>
<evidence type="ECO:0000256" key="8">
    <source>
        <dbReference type="ARBA" id="ARBA00022884"/>
    </source>
</evidence>
<gene>
    <name evidence="12" type="primary">fttA</name>
    <name evidence="15" type="ORF">ENM78_05230</name>
</gene>
<evidence type="ECO:0000256" key="9">
    <source>
        <dbReference type="ARBA" id="ARBA00023015"/>
    </source>
</evidence>
<dbReference type="PANTHER" id="PTHR11203">
    <property type="entry name" value="CLEAVAGE AND POLYADENYLATION SPECIFICITY FACTOR FAMILY MEMBER"/>
    <property type="match status" value="1"/>
</dbReference>
<keyword evidence="8 12" id="KW-0694">RNA-binding</keyword>
<comment type="cofactor">
    <cofactor evidence="12">
        <name>Zn(2+)</name>
        <dbReference type="ChEBI" id="CHEBI:29105"/>
    </cofactor>
    <text evidence="12">Binds 2 Zn(2+) ions, which are required for nuclease activity.</text>
</comment>
<evidence type="ECO:0000256" key="10">
    <source>
        <dbReference type="ARBA" id="ARBA00023125"/>
    </source>
</evidence>
<dbReference type="GO" id="GO:0004532">
    <property type="term" value="F:RNA exonuclease activity"/>
    <property type="evidence" value="ECO:0007669"/>
    <property type="project" value="UniProtKB-UniRule"/>
</dbReference>
<feature type="binding site" evidence="12">
    <location>
        <position position="248"/>
    </location>
    <ligand>
        <name>Zn(2+)</name>
        <dbReference type="ChEBI" id="CHEBI:29105"/>
        <label>1</label>
    </ligand>
</feature>
<dbReference type="InterPro" id="IPR033769">
    <property type="entry name" value="TffA_KH"/>
</dbReference>
<dbReference type="InterPro" id="IPR022712">
    <property type="entry name" value="Beta_Casp"/>
</dbReference>
<dbReference type="InterPro" id="IPR001279">
    <property type="entry name" value="Metallo-B-lactamas"/>
</dbReference>
<evidence type="ECO:0000256" key="5">
    <source>
        <dbReference type="ARBA" id="ARBA00022801"/>
    </source>
</evidence>
<dbReference type="GO" id="GO:0008270">
    <property type="term" value="F:zinc ion binding"/>
    <property type="evidence" value="ECO:0007669"/>
    <property type="project" value="UniProtKB-UniRule"/>
</dbReference>
<dbReference type="EC" id="3.1.-.-" evidence="12"/>
<comment type="caution">
    <text evidence="12">Lacks conserved residue(s) required for the propagation of feature annotation.</text>
</comment>
<dbReference type="CDD" id="cd16295">
    <property type="entry name" value="TTHA0252-CPSF-like_MBL-fold"/>
    <property type="match status" value="1"/>
</dbReference>
<dbReference type="NCBIfam" id="TIGR03675">
    <property type="entry name" value="arCOG00543"/>
    <property type="match status" value="1"/>
</dbReference>
<dbReference type="SMART" id="SM01027">
    <property type="entry name" value="Beta-Casp"/>
    <property type="match status" value="1"/>
</dbReference>
<dbReference type="EMBL" id="DRZC01000076">
    <property type="protein sequence ID" value="HHQ80831.1"/>
    <property type="molecule type" value="Genomic_DNA"/>
</dbReference>
<dbReference type="AlphaFoldDB" id="A0A7J3ZL55"/>
<feature type="region of interest" description="KHb" evidence="12">
    <location>
        <begin position="75"/>
        <end position="142"/>
    </location>
</feature>
<reference evidence="15" key="1">
    <citation type="journal article" date="2020" name="mSystems">
        <title>Genome- and Community-Level Interaction Insights into Carbon Utilization and Element Cycling Functions of Hydrothermarchaeota in Hydrothermal Sediment.</title>
        <authorList>
            <person name="Zhou Z."/>
            <person name="Liu Y."/>
            <person name="Xu W."/>
            <person name="Pan J."/>
            <person name="Luo Z.H."/>
            <person name="Li M."/>
        </authorList>
    </citation>
    <scope>NUCLEOTIDE SEQUENCE [LARGE SCALE GENOMIC DNA]</scope>
    <source>
        <strain evidence="15">SpSt-1116</strain>
    </source>
</reference>
<feature type="binding site" evidence="12">
    <location>
        <position position="356"/>
    </location>
    <ligand>
        <name>Zn(2+)</name>
        <dbReference type="ChEBI" id="CHEBI:29105"/>
        <label>2</label>
    </ligand>
</feature>
<accession>A0A7J3ZL55</accession>
<evidence type="ECO:0000256" key="11">
    <source>
        <dbReference type="ARBA" id="ARBA00023163"/>
    </source>
</evidence>
<dbReference type="InterPro" id="IPR050698">
    <property type="entry name" value="MBL"/>
</dbReference>
<comment type="function">
    <text evidence="12">Terminates transcription on the whole genome. Termination is linked to FttA-mediated RNA cleavage and does not require NTP hydrolysis. Cleaves endonucleolytically at the RNA exit channel of RNA polymerase (RNAP); the 5'-3' exonuclease activity of this protein degrades the nascent RNA released from RNAP.</text>
</comment>
<feature type="binding site" evidence="12">
    <location>
        <position position="251"/>
    </location>
    <ligand>
        <name>Zn(2+)</name>
        <dbReference type="ChEBI" id="CHEBI:29105"/>
        <label>2</label>
    </ligand>
</feature>
<evidence type="ECO:0000313" key="15">
    <source>
        <dbReference type="EMBL" id="HHQ80831.1"/>
    </source>
</evidence>
<dbReference type="Pfam" id="PF16661">
    <property type="entry name" value="Lactamase_B_6"/>
    <property type="match status" value="1"/>
</dbReference>
<dbReference type="GO" id="GO:0003723">
    <property type="term" value="F:RNA binding"/>
    <property type="evidence" value="ECO:0007669"/>
    <property type="project" value="UniProtKB-UniRule"/>
</dbReference>
<keyword evidence="9 12" id="KW-0805">Transcription regulation</keyword>
<keyword evidence="11" id="KW-0804">Transcription</keyword>
<sequence length="645" mass="72472">MKGRKKEGAVEKIRKTVLSLVPPQAEMAAIEFEGPEIAVYVKNPKVLMDQMGIIREIARRIKKRVVIRTDPSVRKSKEETKRIISEIVPREAEIKDIEFDDILGEVIIKAERPGLVIGKGGSLRREILIHTGWRPTVIRAPPIESRILNNILAQLIEESSYRRNVLRMIGERIHREPVFKSGVVRITALGGFQEVGRSAILIETAESKILLDAGVNPGVLQFPESAPRFDVDSFLIEELDAVVISHAHLDHSGLLPFLFKYGYNGPVYATKATRDIMALIQLDYLDIMTKEGYLPPYSQREVRRAILHTIPIDYDEVTDIAPDVRLTFYDAGHILGSAMVHLHIGNGLHNIVYTSDFKFAPTRLLNRAQYSFPRLETLIMESTYGSTEIPDRTEAEEKLISIIKRTIESNGKTLIPVMAVGRGQEILLVLANAFDRRALPTDLPVYIEGMVTEVTAIHTHYSELLSAEARWKIHAGENPFYRSNFIEVTGREGRREEIMERGPAIIIATSGMLNGGPSVEYFKVLCENPRNALVFVSYQVEGTLGRKIKDGAREVSFMTPEGKIATWKVNMQVYSVEGFSGHSDRTELLEFLAKVRPKPKTIILNHGEPQAISALQSSIYRARHRLGLNGIEILAPKVLDTIRVL</sequence>
<dbReference type="Gene3D" id="3.60.15.10">
    <property type="entry name" value="Ribonuclease Z/Hydroxyacylglutathione hydrolase-like"/>
    <property type="match status" value="1"/>
</dbReference>
<keyword evidence="7 12" id="KW-0269">Exonuclease</keyword>
<feature type="region of interest" description="KHa" evidence="12">
    <location>
        <begin position="7"/>
        <end position="74"/>
    </location>
</feature>
<dbReference type="CDD" id="cd22532">
    <property type="entry name" value="KH-II_CPSF_arch_rpt1"/>
    <property type="match status" value="1"/>
</dbReference>
<evidence type="ECO:0000256" key="6">
    <source>
        <dbReference type="ARBA" id="ARBA00022833"/>
    </source>
</evidence>
<dbReference type="CDD" id="cd02410">
    <property type="entry name" value="KH-II_CPSF_arch_rpt2"/>
    <property type="match status" value="1"/>
</dbReference>
<keyword evidence="3 12" id="KW-0479">Metal-binding</keyword>
<dbReference type="SMART" id="SM00849">
    <property type="entry name" value="Lactamase_B"/>
    <property type="match status" value="1"/>
</dbReference>
<feature type="domain" description="Metallo-beta-lactamase" evidence="13">
    <location>
        <begin position="196"/>
        <end position="411"/>
    </location>
</feature>
<feature type="region of interest" description="Metallo-beta-lactamase N-terminus" evidence="12">
    <location>
        <begin position="183"/>
        <end position="387"/>
    </location>
</feature>
<dbReference type="InterPro" id="IPR036866">
    <property type="entry name" value="RibonucZ/Hydroxyglut_hydro"/>
</dbReference>
<keyword evidence="1 12" id="KW-0806">Transcription termination</keyword>
<comment type="caution">
    <text evidence="15">The sequence shown here is derived from an EMBL/GenBank/DDBJ whole genome shotgun (WGS) entry which is preliminary data.</text>
</comment>
<evidence type="ECO:0000256" key="12">
    <source>
        <dbReference type="HAMAP-Rule" id="MF_00870"/>
    </source>
</evidence>
<dbReference type="InterPro" id="IPR015946">
    <property type="entry name" value="KH_dom-like_a/b"/>
</dbReference>
<dbReference type="PANTHER" id="PTHR11203:SF51">
    <property type="entry name" value="CLEAVAGE AND POLYADENYLATION SPECIFICITY FACTOR"/>
    <property type="match status" value="1"/>
</dbReference>
<dbReference type="Gene3D" id="3.30.300.20">
    <property type="match status" value="1"/>
</dbReference>
<evidence type="ECO:0000256" key="1">
    <source>
        <dbReference type="ARBA" id="ARBA00022472"/>
    </source>
</evidence>
<name>A0A7J3ZL55_9CREN</name>
<dbReference type="Gene3D" id="3.30.300.230">
    <property type="match status" value="1"/>
</dbReference>
<evidence type="ECO:0000256" key="3">
    <source>
        <dbReference type="ARBA" id="ARBA00022723"/>
    </source>
</evidence>
<evidence type="ECO:0000256" key="4">
    <source>
        <dbReference type="ARBA" id="ARBA00022759"/>
    </source>
</evidence>
<dbReference type="Pfam" id="PF10996">
    <property type="entry name" value="Beta-Casp"/>
    <property type="match status" value="1"/>
</dbReference>
<feature type="binding site" evidence="12">
    <location>
        <position position="356"/>
    </location>
    <ligand>
        <name>Zn(2+)</name>
        <dbReference type="ChEBI" id="CHEBI:29105"/>
        <label>1</label>
    </ligand>
</feature>
<comment type="similarity">
    <text evidence="12">Belongs to the metallo-beta-lactamase superfamily. RNA-metabolizing metallo-beta-lactamase-like family. FttA subfamily.</text>
</comment>
<dbReference type="HAMAP" id="MF_00870">
    <property type="entry name" value="FttA"/>
    <property type="match status" value="1"/>
</dbReference>
<keyword evidence="5 12" id="KW-0378">Hydrolase</keyword>